<dbReference type="EMBL" id="BLXT01007237">
    <property type="protein sequence ID" value="GFO37490.1"/>
    <property type="molecule type" value="Genomic_DNA"/>
</dbReference>
<keyword evidence="1" id="KW-0732">Signal</keyword>
<protein>
    <recommendedName>
        <fullName evidence="4">C-type lectin domain-containing protein</fullName>
    </recommendedName>
</protein>
<organism evidence="2 3">
    <name type="scientific">Plakobranchus ocellatus</name>
    <dbReference type="NCBI Taxonomy" id="259542"/>
    <lineage>
        <taxon>Eukaryota</taxon>
        <taxon>Metazoa</taxon>
        <taxon>Spiralia</taxon>
        <taxon>Lophotrochozoa</taxon>
        <taxon>Mollusca</taxon>
        <taxon>Gastropoda</taxon>
        <taxon>Heterobranchia</taxon>
        <taxon>Euthyneura</taxon>
        <taxon>Panpulmonata</taxon>
        <taxon>Sacoglossa</taxon>
        <taxon>Placobranchoidea</taxon>
        <taxon>Plakobranchidae</taxon>
        <taxon>Plakobranchus</taxon>
    </lineage>
</organism>
<feature type="chain" id="PRO_5043842435" description="C-type lectin domain-containing protein" evidence="1">
    <location>
        <begin position="21"/>
        <end position="203"/>
    </location>
</feature>
<name>A0AAV4D098_9GAST</name>
<dbReference type="Proteomes" id="UP000735302">
    <property type="component" value="Unassembled WGS sequence"/>
</dbReference>
<evidence type="ECO:0000313" key="2">
    <source>
        <dbReference type="EMBL" id="GFO37490.1"/>
    </source>
</evidence>
<keyword evidence="3" id="KW-1185">Reference proteome</keyword>
<sequence>MMSRVQSLVAQVSLLCYVMTNVLPSSKADYASGEVTLTLTEDKLNSGEANHACAKILNGALSMLRATENYTGTAWQGKNYGDSWISLQWMKVAESVGPRTMKNGLKWERKHCQEDENSVICETTKFLYNGFYVEDSTTGMVTRILESGDGCHGLCDKVYGCYKTLPLGNSFCILDLVLESKSDDNTKPFVVNGEYLLKYNTAR</sequence>
<comment type="caution">
    <text evidence="2">The sequence shown here is derived from an EMBL/GenBank/DDBJ whole genome shotgun (WGS) entry which is preliminary data.</text>
</comment>
<evidence type="ECO:0008006" key="4">
    <source>
        <dbReference type="Google" id="ProtNLM"/>
    </source>
</evidence>
<evidence type="ECO:0000256" key="1">
    <source>
        <dbReference type="SAM" id="SignalP"/>
    </source>
</evidence>
<evidence type="ECO:0000313" key="3">
    <source>
        <dbReference type="Proteomes" id="UP000735302"/>
    </source>
</evidence>
<feature type="signal peptide" evidence="1">
    <location>
        <begin position="1"/>
        <end position="20"/>
    </location>
</feature>
<reference evidence="2 3" key="1">
    <citation type="journal article" date="2021" name="Elife">
        <title>Chloroplast acquisition without the gene transfer in kleptoplastic sea slugs, Plakobranchus ocellatus.</title>
        <authorList>
            <person name="Maeda T."/>
            <person name="Takahashi S."/>
            <person name="Yoshida T."/>
            <person name="Shimamura S."/>
            <person name="Takaki Y."/>
            <person name="Nagai Y."/>
            <person name="Toyoda A."/>
            <person name="Suzuki Y."/>
            <person name="Arimoto A."/>
            <person name="Ishii H."/>
            <person name="Satoh N."/>
            <person name="Nishiyama T."/>
            <person name="Hasebe M."/>
            <person name="Maruyama T."/>
            <person name="Minagawa J."/>
            <person name="Obokata J."/>
            <person name="Shigenobu S."/>
        </authorList>
    </citation>
    <scope>NUCLEOTIDE SEQUENCE [LARGE SCALE GENOMIC DNA]</scope>
</reference>
<accession>A0AAV4D098</accession>
<dbReference type="AlphaFoldDB" id="A0AAV4D098"/>
<proteinExistence type="predicted"/>
<gene>
    <name evidence="2" type="ORF">PoB_006399500</name>
</gene>